<dbReference type="GO" id="GO:0003682">
    <property type="term" value="F:chromatin binding"/>
    <property type="evidence" value="ECO:0007669"/>
    <property type="project" value="TreeGrafter"/>
</dbReference>
<dbReference type="InterPro" id="IPR006909">
    <property type="entry name" value="Rad21/Rec8_C_eu"/>
</dbReference>
<feature type="compositionally biased region" description="Polar residues" evidence="1">
    <location>
        <begin position="245"/>
        <end position="278"/>
    </location>
</feature>
<dbReference type="Gene3D" id="1.10.10.580">
    <property type="entry name" value="Structural maintenance of chromosome 1. Chain E"/>
    <property type="match status" value="1"/>
</dbReference>
<feature type="compositionally biased region" description="Basic residues" evidence="1">
    <location>
        <begin position="297"/>
        <end position="306"/>
    </location>
</feature>
<dbReference type="GO" id="GO:0051177">
    <property type="term" value="P:meiotic sister chromatid cohesion"/>
    <property type="evidence" value="ECO:0007669"/>
    <property type="project" value="TreeGrafter"/>
</dbReference>
<dbReference type="InterPro" id="IPR039781">
    <property type="entry name" value="Rad21/Rec8-like"/>
</dbReference>
<gene>
    <name evidence="3" type="ORF">WMSIL1_LOCUS1500</name>
</gene>
<reference evidence="3 4" key="1">
    <citation type="submission" date="2019-07" db="EMBL/GenBank/DDBJ databases">
        <authorList>
            <person name="Jastrzebski P J."/>
            <person name="Paukszto L."/>
            <person name="Jastrzebski P J."/>
        </authorList>
    </citation>
    <scope>NUCLEOTIDE SEQUENCE [LARGE SCALE GENOMIC DNA]</scope>
    <source>
        <strain evidence="3 4">WMS-il1</strain>
    </source>
</reference>
<feature type="region of interest" description="Disordered" evidence="1">
    <location>
        <begin position="215"/>
        <end position="306"/>
    </location>
</feature>
<dbReference type="AlphaFoldDB" id="A0A564Y193"/>
<protein>
    <recommendedName>
        <fullName evidence="2">Rad21/Rec8-like protein C-terminal eukaryotic domain-containing protein</fullName>
    </recommendedName>
</protein>
<organism evidence="3 4">
    <name type="scientific">Hymenolepis diminuta</name>
    <name type="common">Rat tapeworm</name>
    <dbReference type="NCBI Taxonomy" id="6216"/>
    <lineage>
        <taxon>Eukaryota</taxon>
        <taxon>Metazoa</taxon>
        <taxon>Spiralia</taxon>
        <taxon>Lophotrochozoa</taxon>
        <taxon>Platyhelminthes</taxon>
        <taxon>Cestoda</taxon>
        <taxon>Eucestoda</taxon>
        <taxon>Cyclophyllidea</taxon>
        <taxon>Hymenolepididae</taxon>
        <taxon>Hymenolepis</taxon>
    </lineage>
</organism>
<dbReference type="PANTHER" id="PTHR12585:SF27">
    <property type="entry name" value="MEIOTIC RECOMBINATION PROTEIN REC8 HOMOLOG"/>
    <property type="match status" value="1"/>
</dbReference>
<dbReference type="InterPro" id="IPR023093">
    <property type="entry name" value="ScpA-like_C"/>
</dbReference>
<evidence type="ECO:0000256" key="1">
    <source>
        <dbReference type="SAM" id="MobiDB-lite"/>
    </source>
</evidence>
<name>A0A564Y193_HYMDI</name>
<dbReference type="SUPFAM" id="SSF46785">
    <property type="entry name" value="Winged helix' DNA-binding domain"/>
    <property type="match status" value="1"/>
</dbReference>
<evidence type="ECO:0000259" key="2">
    <source>
        <dbReference type="Pfam" id="PF04824"/>
    </source>
</evidence>
<dbReference type="GO" id="GO:0030893">
    <property type="term" value="C:meiotic cohesin complex"/>
    <property type="evidence" value="ECO:0007669"/>
    <property type="project" value="TreeGrafter"/>
</dbReference>
<dbReference type="InterPro" id="IPR036390">
    <property type="entry name" value="WH_DNA-bd_sf"/>
</dbReference>
<dbReference type="PANTHER" id="PTHR12585">
    <property type="entry name" value="SCC1 / RAD21 FAMILY MEMBER"/>
    <property type="match status" value="1"/>
</dbReference>
<evidence type="ECO:0000313" key="4">
    <source>
        <dbReference type="Proteomes" id="UP000321570"/>
    </source>
</evidence>
<evidence type="ECO:0000313" key="3">
    <source>
        <dbReference type="EMBL" id="VUZ40293.1"/>
    </source>
</evidence>
<accession>A0A564Y193</accession>
<feature type="domain" description="Rad21/Rec8-like protein C-terminal eukaryotic" evidence="2">
    <location>
        <begin position="560"/>
        <end position="608"/>
    </location>
</feature>
<keyword evidence="4" id="KW-1185">Reference proteome</keyword>
<dbReference type="Pfam" id="PF04824">
    <property type="entry name" value="Rad21_Rec8"/>
    <property type="match status" value="1"/>
</dbReference>
<proteinExistence type="predicted"/>
<dbReference type="Proteomes" id="UP000321570">
    <property type="component" value="Unassembled WGS sequence"/>
</dbReference>
<sequence>MHNLENSFYLQARAEDITLIDASVTPRTHSSYVFGEDFQTEFLTELLEDKSRNQVPELFQDDSSHRYKVDLDAEEKDERITVEQLLPIERPCEASVPRKKSENTISIYDLDKVDEKERQKLSDHGLEEIREKSKQHIYEVTTLNQPDASNLMEIDAQPSSGTQLIETGKEASTLDGVHWPELSTIPPLHERSHTPGLIAEDPIVIDGIQIAEDAQKQQTKENPQVNETLGAPGSKRRRLEGRDAATNTSNRNISFDLGNTQPCATSSAVKPKVPTQSPRLEIVPLSQLSSVQNPRRPPNRKRRKNHGLLVDENRQLSKVEMLENIRNFRDILRTRAECRAAGASLMHPRRVRSRYPDRLLALPANFELSISKTLAQMWRVKRKLCELGRLDEDLVPQKSQPSSMRHSKSNLWSIRESGLESSREVARGAVSEISMEPLAPRVSSFALQDQSNGEKHSLAMPSQSIGIPEEQIPQNLQKVNLEATLKPTEVVSQHGDQIEQPILEVQIPEMVQLEEKQPEPVIPEVPAVQQPELISGIPESYANESAFWATVKDVLKEGDSTVEFSRLISQHTSRKDAAKTFHHLLCLLKMKRVRVTQTSAFQPIYISLVES</sequence>
<dbReference type="EMBL" id="CABIJS010000033">
    <property type="protein sequence ID" value="VUZ40293.1"/>
    <property type="molecule type" value="Genomic_DNA"/>
</dbReference>
<dbReference type="GO" id="GO:0006302">
    <property type="term" value="P:double-strand break repair"/>
    <property type="evidence" value="ECO:0007669"/>
    <property type="project" value="TreeGrafter"/>
</dbReference>